<protein>
    <recommendedName>
        <fullName evidence="3">Alpha-galactosidase</fullName>
    </recommendedName>
</protein>
<comment type="caution">
    <text evidence="1">The sequence shown here is derived from an EMBL/GenBank/DDBJ whole genome shotgun (WGS) entry which is preliminary data.</text>
</comment>
<dbReference type="SUPFAM" id="SSF51445">
    <property type="entry name" value="(Trans)glycosidases"/>
    <property type="match status" value="1"/>
</dbReference>
<dbReference type="RefSeq" id="WP_200066248.1">
    <property type="nucleotide sequence ID" value="NZ_JAEHFW010000002.1"/>
</dbReference>
<accession>A0A934PV79</accession>
<gene>
    <name evidence="1" type="ORF">I5M19_10295</name>
</gene>
<evidence type="ECO:0008006" key="3">
    <source>
        <dbReference type="Google" id="ProtNLM"/>
    </source>
</evidence>
<organism evidence="1 2">
    <name type="scientific">Mucilaginibacter segetis</name>
    <dbReference type="NCBI Taxonomy" id="2793071"/>
    <lineage>
        <taxon>Bacteria</taxon>
        <taxon>Pseudomonadati</taxon>
        <taxon>Bacteroidota</taxon>
        <taxon>Sphingobacteriia</taxon>
        <taxon>Sphingobacteriales</taxon>
        <taxon>Sphingobacteriaceae</taxon>
        <taxon>Mucilaginibacter</taxon>
    </lineage>
</organism>
<evidence type="ECO:0000313" key="2">
    <source>
        <dbReference type="Proteomes" id="UP000613193"/>
    </source>
</evidence>
<dbReference type="Proteomes" id="UP000613193">
    <property type="component" value="Unassembled WGS sequence"/>
</dbReference>
<dbReference type="EMBL" id="JAEHFW010000002">
    <property type="protein sequence ID" value="MBK0379700.1"/>
    <property type="molecule type" value="Genomic_DNA"/>
</dbReference>
<dbReference type="AlphaFoldDB" id="A0A934PV79"/>
<evidence type="ECO:0000313" key="1">
    <source>
        <dbReference type="EMBL" id="MBK0379700.1"/>
    </source>
</evidence>
<dbReference type="InterPro" id="IPR013785">
    <property type="entry name" value="Aldolase_TIM"/>
</dbReference>
<reference evidence="1" key="1">
    <citation type="submission" date="2020-12" db="EMBL/GenBank/DDBJ databases">
        <title>Bacterial novel species Mucilaginibacter sp. SD-g isolated from soil.</title>
        <authorList>
            <person name="Jung H.-Y."/>
        </authorList>
    </citation>
    <scope>NUCLEOTIDE SEQUENCE</scope>
    <source>
        <strain evidence="1">SD-g</strain>
    </source>
</reference>
<proteinExistence type="predicted"/>
<name>A0A934PV79_9SPHI</name>
<sequence length="552" mass="62683">MDRRNFIYTSGTALASLIFTERLTADNTHLVHLPSAVYITLTDGLHHLAKIKSDTWALKDVWVKITHNNGALEVKVSSPEFPLSNIILDWHYETPTSSKVLGDHWERSYGDLRFEPANFNRKMPWYFVQHNKNSTTCFGVKTGCNSICYWQLGDGKMRLTMDTRNGGNGVNLAERVLTAAEIIATQNITNENTFYAARRFCSLMCHKPRLPEKPIYGINDWYITYGMNSADIIINHTQRMAELVTDTGNRPFSVVDSGWAKYSPLLPGDCCWQDDFSRPNEHFKDMHLLADNIKKSGMRPGLWTRPLCGAHNDKKSKLLPLIDGRNTYQKPVLDPSIPENLNQIKNTISLYKEWGYGLIKHDFTTFDILGKWGSNMDSDITTPGWNFNDKSKTTAEIILNLYHTIREGAGDTYLLGCNTLSHLSAGIFEINRIGDDTSGKEWDRTKKMGVNTLGFRMIQHGNFYAADGDCVGLTTAVPWEKNKQWMQLLALSGTPLFISAQAEATGPWQKTFIKQCFATAAQKLPVAEPLDWLTHQWPKKWKLNGKIVDFNW</sequence>
<dbReference type="InterPro" id="IPR017853">
    <property type="entry name" value="GH"/>
</dbReference>
<dbReference type="Gene3D" id="3.20.20.70">
    <property type="entry name" value="Aldolase class I"/>
    <property type="match status" value="1"/>
</dbReference>
<keyword evidence="2" id="KW-1185">Reference proteome</keyword>